<evidence type="ECO:0000313" key="1">
    <source>
        <dbReference type="EMBL" id="RIB06068.1"/>
    </source>
</evidence>
<sequence length="176" mass="21041">MAETVGKLFIQDLTNVLWYIDRCNSNTFTQQYNLPKVFEDFMGYNNPQHYKHARPRFDIEELNEHSECLFKYATRPWMTRPPFSIFLKKPIIKLGEDLSKYTKYLVYKCMATSQNQELDQPVIDKYNHGQLKIFKANEICKPENILKYRNLSLALQDKQYWQPILADDFCFSMSRV</sequence>
<dbReference type="STRING" id="44941.A0A397UAE7"/>
<protein>
    <submittedName>
        <fullName evidence="1">Uncharacterized protein</fullName>
    </submittedName>
</protein>
<gene>
    <name evidence="1" type="ORF">C2G38_2047078</name>
</gene>
<evidence type="ECO:0000313" key="2">
    <source>
        <dbReference type="Proteomes" id="UP000266673"/>
    </source>
</evidence>
<dbReference type="AlphaFoldDB" id="A0A397UAE7"/>
<keyword evidence="2" id="KW-1185">Reference proteome</keyword>
<accession>A0A397UAE7</accession>
<dbReference type="OrthoDB" id="2419256at2759"/>
<dbReference type="Proteomes" id="UP000266673">
    <property type="component" value="Unassembled WGS sequence"/>
</dbReference>
<comment type="caution">
    <text evidence="1">The sequence shown here is derived from an EMBL/GenBank/DDBJ whole genome shotgun (WGS) entry which is preliminary data.</text>
</comment>
<reference evidence="1 2" key="1">
    <citation type="submission" date="2018-06" db="EMBL/GenBank/DDBJ databases">
        <title>Comparative genomics reveals the genomic features of Rhizophagus irregularis, R. cerebriforme, R. diaphanum and Gigaspora rosea, and their symbiotic lifestyle signature.</title>
        <authorList>
            <person name="Morin E."/>
            <person name="San Clemente H."/>
            <person name="Chen E.C.H."/>
            <person name="De La Providencia I."/>
            <person name="Hainaut M."/>
            <person name="Kuo A."/>
            <person name="Kohler A."/>
            <person name="Murat C."/>
            <person name="Tang N."/>
            <person name="Roy S."/>
            <person name="Loubradou J."/>
            <person name="Henrissat B."/>
            <person name="Grigoriev I.V."/>
            <person name="Corradi N."/>
            <person name="Roux C."/>
            <person name="Martin F.M."/>
        </authorList>
    </citation>
    <scope>NUCLEOTIDE SEQUENCE [LARGE SCALE GENOMIC DNA]</scope>
    <source>
        <strain evidence="1 2">DAOM 194757</strain>
    </source>
</reference>
<name>A0A397UAE7_9GLOM</name>
<organism evidence="1 2">
    <name type="scientific">Gigaspora rosea</name>
    <dbReference type="NCBI Taxonomy" id="44941"/>
    <lineage>
        <taxon>Eukaryota</taxon>
        <taxon>Fungi</taxon>
        <taxon>Fungi incertae sedis</taxon>
        <taxon>Mucoromycota</taxon>
        <taxon>Glomeromycotina</taxon>
        <taxon>Glomeromycetes</taxon>
        <taxon>Diversisporales</taxon>
        <taxon>Gigasporaceae</taxon>
        <taxon>Gigaspora</taxon>
    </lineage>
</organism>
<dbReference type="EMBL" id="QKWP01001873">
    <property type="protein sequence ID" value="RIB06068.1"/>
    <property type="molecule type" value="Genomic_DNA"/>
</dbReference>
<proteinExistence type="predicted"/>